<dbReference type="PROSITE" id="PS51186">
    <property type="entry name" value="GNAT"/>
    <property type="match status" value="1"/>
</dbReference>
<feature type="domain" description="N-acetyltransferase" evidence="1">
    <location>
        <begin position="1"/>
        <end position="138"/>
    </location>
</feature>
<protein>
    <submittedName>
        <fullName evidence="2">GNAT family acetyltransferase</fullName>
    </submittedName>
</protein>
<dbReference type="CDD" id="cd04301">
    <property type="entry name" value="NAT_SF"/>
    <property type="match status" value="1"/>
</dbReference>
<reference evidence="2 3" key="1">
    <citation type="submission" date="2015-11" db="EMBL/GenBank/DDBJ databases">
        <title>Genomic analysis of 38 Legionella species identifies large and diverse effector repertoires.</title>
        <authorList>
            <person name="Burstein D."/>
            <person name="Amaro F."/>
            <person name="Zusman T."/>
            <person name="Lifshitz Z."/>
            <person name="Cohen O."/>
            <person name="Gilbert J.A."/>
            <person name="Pupko T."/>
            <person name="Shuman H.A."/>
            <person name="Segal G."/>
        </authorList>
    </citation>
    <scope>NUCLEOTIDE SEQUENCE [LARGE SCALE GENOMIC DNA]</scope>
    <source>
        <strain evidence="2 3">ATCC 49508</strain>
    </source>
</reference>
<dbReference type="RefSeq" id="WP_058491730.1">
    <property type="nucleotide sequence ID" value="NZ_CBCRUR010000002.1"/>
</dbReference>
<dbReference type="OrthoDB" id="9787920at2"/>
<dbReference type="PATRIC" id="fig|45076.6.peg.98"/>
<gene>
    <name evidence="2" type="ORF">Lwor_0092</name>
</gene>
<comment type="caution">
    <text evidence="2">The sequence shown here is derived from an EMBL/GenBank/DDBJ whole genome shotgun (WGS) entry which is preliminary data.</text>
</comment>
<keyword evidence="2" id="KW-0808">Transferase</keyword>
<dbReference type="Proteomes" id="UP000054662">
    <property type="component" value="Unassembled WGS sequence"/>
</dbReference>
<dbReference type="Pfam" id="PF00583">
    <property type="entry name" value="Acetyltransf_1"/>
    <property type="match status" value="1"/>
</dbReference>
<evidence type="ECO:0000313" key="2">
    <source>
        <dbReference type="EMBL" id="KTD81789.1"/>
    </source>
</evidence>
<accession>A0A0W1AKA5</accession>
<keyword evidence="3" id="KW-1185">Reference proteome</keyword>
<evidence type="ECO:0000313" key="3">
    <source>
        <dbReference type="Proteomes" id="UP000054662"/>
    </source>
</evidence>
<dbReference type="SUPFAM" id="SSF55729">
    <property type="entry name" value="Acyl-CoA N-acyltransferases (Nat)"/>
    <property type="match status" value="1"/>
</dbReference>
<organism evidence="2 3">
    <name type="scientific">Legionella worsleiensis</name>
    <dbReference type="NCBI Taxonomy" id="45076"/>
    <lineage>
        <taxon>Bacteria</taxon>
        <taxon>Pseudomonadati</taxon>
        <taxon>Pseudomonadota</taxon>
        <taxon>Gammaproteobacteria</taxon>
        <taxon>Legionellales</taxon>
        <taxon>Legionellaceae</taxon>
        <taxon>Legionella</taxon>
    </lineage>
</organism>
<dbReference type="GO" id="GO:0016747">
    <property type="term" value="F:acyltransferase activity, transferring groups other than amino-acyl groups"/>
    <property type="evidence" value="ECO:0007669"/>
    <property type="project" value="InterPro"/>
</dbReference>
<dbReference type="InterPro" id="IPR016181">
    <property type="entry name" value="Acyl_CoA_acyltransferase"/>
</dbReference>
<sequence>MTYQVIFENNPRPEDIQVLGDAIMNQATQKKGFKPLDFFGLFIREEDNTIVGGCNGCTLYGCLYIDQLWVSDSLRNQGLGTKLIESAFQYGKDKCCTFATVNTMDWEALGFYQKLGFTIEFERHGFQKNSVFYFLRKEFLPTSKAVP</sequence>
<evidence type="ECO:0000259" key="1">
    <source>
        <dbReference type="PROSITE" id="PS51186"/>
    </source>
</evidence>
<name>A0A0W1AKA5_9GAMM</name>
<dbReference type="EMBL" id="LNZC01000002">
    <property type="protein sequence ID" value="KTD81789.1"/>
    <property type="molecule type" value="Genomic_DNA"/>
</dbReference>
<dbReference type="STRING" id="45076.Lwor_0092"/>
<dbReference type="AlphaFoldDB" id="A0A0W1AKA5"/>
<proteinExistence type="predicted"/>
<dbReference type="InterPro" id="IPR000182">
    <property type="entry name" value="GNAT_dom"/>
</dbReference>
<dbReference type="Gene3D" id="3.40.630.30">
    <property type="match status" value="1"/>
</dbReference>